<dbReference type="Proteomes" id="UP000793456">
    <property type="component" value="Chromosome XIV"/>
</dbReference>
<reference evidence="1" key="1">
    <citation type="submission" date="2018-11" db="EMBL/GenBank/DDBJ databases">
        <title>The sequence and de novo assembly of Larimichthys crocea genome using PacBio and Hi-C technologies.</title>
        <authorList>
            <person name="Xu P."/>
            <person name="Chen B."/>
            <person name="Zhou Z."/>
            <person name="Ke Q."/>
            <person name="Wu Y."/>
            <person name="Bai H."/>
            <person name="Pu F."/>
        </authorList>
    </citation>
    <scope>NUCLEOTIDE SEQUENCE</scope>
    <source>
        <tissue evidence="1">Muscle</tissue>
    </source>
</reference>
<gene>
    <name evidence="1" type="ORF">E3U43_020016</name>
</gene>
<comment type="caution">
    <text evidence="1">The sequence shown here is derived from an EMBL/GenBank/DDBJ whole genome shotgun (WGS) entry which is preliminary data.</text>
</comment>
<sequence length="350" mass="39803">MSDEENVTYDYSNYYEGSLPSPCENSRVSTFGRVFLPTLYSVVFILGFIGNGLVVCVLVKHRNQTNLTDICLLNLALSDILFVITLPFYSHFSVVSEWTFGDFMCRFTGVSHRIGFYSSIFFMVVMTLDRYMVIMYALKVARYRTLRVGLAVTILVWMLSLSVSLPNLIFTKVANESHGLICAYLPENNAWEYYNISMTSLLGLLIPLLVMVTCYARIIPTLVNMRSAKKHRAVKLIISIVAAFFIFWAPYNISLFLDFLKKQGTLQDNCKLDGNIRLAITVTEAFAYSHCCLNPIIYAFVSQRFIKRAAQLLSWVPGIPFLSSRDLSNSSYRKSSIMSRSSEVTPTFIR</sequence>
<evidence type="ECO:0000313" key="1">
    <source>
        <dbReference type="EMBL" id="TMS11023.1"/>
    </source>
</evidence>
<proteinExistence type="predicted"/>
<dbReference type="EMBL" id="CM011687">
    <property type="protein sequence ID" value="TMS11023.1"/>
    <property type="molecule type" value="Genomic_DNA"/>
</dbReference>
<accession>A0ACD3QV87</accession>
<name>A0ACD3QV87_LARCR</name>
<organism evidence="1 2">
    <name type="scientific">Larimichthys crocea</name>
    <name type="common">Large yellow croaker</name>
    <name type="synonym">Pseudosciaena crocea</name>
    <dbReference type="NCBI Taxonomy" id="215358"/>
    <lineage>
        <taxon>Eukaryota</taxon>
        <taxon>Metazoa</taxon>
        <taxon>Chordata</taxon>
        <taxon>Craniata</taxon>
        <taxon>Vertebrata</taxon>
        <taxon>Euteleostomi</taxon>
        <taxon>Actinopterygii</taxon>
        <taxon>Neopterygii</taxon>
        <taxon>Teleostei</taxon>
        <taxon>Neoteleostei</taxon>
        <taxon>Acanthomorphata</taxon>
        <taxon>Eupercaria</taxon>
        <taxon>Sciaenidae</taxon>
        <taxon>Larimichthys</taxon>
    </lineage>
</organism>
<protein>
    <submittedName>
        <fullName evidence="1">Uncharacterized protein</fullName>
    </submittedName>
</protein>
<keyword evidence="2" id="KW-1185">Reference proteome</keyword>
<evidence type="ECO:0000313" key="2">
    <source>
        <dbReference type="Proteomes" id="UP000793456"/>
    </source>
</evidence>